<evidence type="ECO:0000256" key="2">
    <source>
        <dbReference type="ARBA" id="ARBA00022525"/>
    </source>
</evidence>
<dbReference type="Proteomes" id="UP001247805">
    <property type="component" value="Unassembled WGS sequence"/>
</dbReference>
<dbReference type="InterPro" id="IPR019791">
    <property type="entry name" value="Haem_peroxidase_animal"/>
</dbReference>
<dbReference type="Gene3D" id="1.10.640.10">
    <property type="entry name" value="Haem peroxidase domain superfamily, animal type"/>
    <property type="match status" value="1"/>
</dbReference>
<proteinExistence type="predicted"/>
<keyword evidence="3" id="KW-0325">Glycoprotein</keyword>
<evidence type="ECO:0000256" key="3">
    <source>
        <dbReference type="ARBA" id="ARBA00023180"/>
    </source>
</evidence>
<dbReference type="PANTHER" id="PTHR11475:SF4">
    <property type="entry name" value="CHORION PEROXIDASE"/>
    <property type="match status" value="1"/>
</dbReference>
<dbReference type="InterPro" id="IPR037120">
    <property type="entry name" value="Haem_peroxidase_sf_animal"/>
</dbReference>
<gene>
    <name evidence="4" type="ORF">RS130_01535</name>
</gene>
<comment type="caution">
    <text evidence="4">The sequence shown here is derived from an EMBL/GenBank/DDBJ whole genome shotgun (WGS) entry which is preliminary data.</text>
</comment>
<dbReference type="PANTHER" id="PTHR11475">
    <property type="entry name" value="OXIDASE/PEROXIDASE"/>
    <property type="match status" value="1"/>
</dbReference>
<keyword evidence="5" id="KW-1185">Reference proteome</keyword>
<evidence type="ECO:0000256" key="1">
    <source>
        <dbReference type="ARBA" id="ARBA00004613"/>
    </source>
</evidence>
<accession>A0ABU3SS08</accession>
<evidence type="ECO:0000313" key="4">
    <source>
        <dbReference type="EMBL" id="MDU0352779.1"/>
    </source>
</evidence>
<name>A0ABU3SS08_9ALTE</name>
<protein>
    <submittedName>
        <fullName evidence="4">Peroxidase family protein</fullName>
    </submittedName>
</protein>
<comment type="subcellular location">
    <subcellularLocation>
        <location evidence="1">Secreted</location>
    </subcellularLocation>
</comment>
<keyword evidence="4" id="KW-0560">Oxidoreductase</keyword>
<reference evidence="4 5" key="1">
    <citation type="submission" date="2023-10" db="EMBL/GenBank/DDBJ databases">
        <title>Glaciecola aquimarina strain GGW-M5 nov., isolated from a coastal seawater.</title>
        <authorList>
            <person name="Bayburt H."/>
            <person name="Kim J.M."/>
            <person name="Choi B.J."/>
            <person name="Jeon C.O."/>
        </authorList>
    </citation>
    <scope>NUCLEOTIDE SEQUENCE [LARGE SCALE GENOMIC DNA]</scope>
    <source>
        <strain evidence="4 5">KCTC 32108</strain>
    </source>
</reference>
<dbReference type="SUPFAM" id="SSF48113">
    <property type="entry name" value="Heme-dependent peroxidases"/>
    <property type="match status" value="1"/>
</dbReference>
<dbReference type="GO" id="GO:0004601">
    <property type="term" value="F:peroxidase activity"/>
    <property type="evidence" value="ECO:0007669"/>
    <property type="project" value="UniProtKB-KW"/>
</dbReference>
<keyword evidence="4" id="KW-0575">Peroxidase</keyword>
<dbReference type="InterPro" id="IPR010255">
    <property type="entry name" value="Haem_peroxidase_sf"/>
</dbReference>
<evidence type="ECO:0000313" key="5">
    <source>
        <dbReference type="Proteomes" id="UP001247805"/>
    </source>
</evidence>
<dbReference type="Pfam" id="PF03098">
    <property type="entry name" value="An_peroxidase"/>
    <property type="match status" value="1"/>
</dbReference>
<sequence length="299" mass="34239">MGTLHSTQLIDALTGSSSASNIPAGLTYLGQLIAHDIVRPTNPSILDSELQSKFPTTPFLNLDSLYGNLNKSKPYFNLTEIKFTNNDEYKNGIIGYDFHRKLVTSGNNNLHRAMIPDRRNDDNSLVAQLAGLWQKFHNSILENGFAANFEEAKSITVCTFQLIVMEEFLRNIIEPKVYIAYTKKNVRFYPSQALDTIPTYFSHAVFRFGHSMVRKRYSIRNDTTSENKNISTFFRADTKLTPEFVIDWTVLFNVSPSQGVKASSIDTQIFNEMRKVQRINTKKDIDVIKKIWRLPIRKI</sequence>
<dbReference type="EMBL" id="JAWDIO010000002">
    <property type="protein sequence ID" value="MDU0352779.1"/>
    <property type="molecule type" value="Genomic_DNA"/>
</dbReference>
<dbReference type="RefSeq" id="WP_316024487.1">
    <property type="nucleotide sequence ID" value="NZ_JAWDIO010000002.1"/>
</dbReference>
<organism evidence="4 5">
    <name type="scientific">Paraglaciecola aquimarina</name>
    <dbReference type="NCBI Taxonomy" id="1235557"/>
    <lineage>
        <taxon>Bacteria</taxon>
        <taxon>Pseudomonadati</taxon>
        <taxon>Pseudomonadota</taxon>
        <taxon>Gammaproteobacteria</taxon>
        <taxon>Alteromonadales</taxon>
        <taxon>Alteromonadaceae</taxon>
        <taxon>Paraglaciecola</taxon>
    </lineage>
</organism>
<keyword evidence="2" id="KW-0964">Secreted</keyword>